<dbReference type="GO" id="GO:0003723">
    <property type="term" value="F:RNA binding"/>
    <property type="evidence" value="ECO:0007669"/>
    <property type="project" value="InterPro"/>
</dbReference>
<feature type="transmembrane region" description="Helical" evidence="1">
    <location>
        <begin position="371"/>
        <end position="391"/>
    </location>
</feature>
<keyword evidence="1" id="KW-1133">Transmembrane helix</keyword>
<keyword evidence="1" id="KW-0812">Transmembrane</keyword>
<dbReference type="InterPro" id="IPR035979">
    <property type="entry name" value="RBD_domain_sf"/>
</dbReference>
<proteinExistence type="predicted"/>
<sequence>MADSISQSKYQLCLQCSGLLTEHKKEDLTKFLNQFGKFKTLEYDDKAQEPRTAFIFFDSLSTMDNILAKANGKKLGKNGTIILKPKQAVWIEQIVNELQTAEKDENIEKEKLKEQINLNNKNTIKAKTIPKDGLQIKDQNSETGTLKSNEDVRLKKGVDMIERGILKEIESILHNISINNNIVKLNEKEKLKLNEQDQGLLCPTLQAVQEVIQNIGEGVISVAQAWQQYSNSNKSTLVLLLNHSNVEIAEKSSLLLLTFSQVSHLQFNRKELEKTKTTDQIFQNGVINGKSDTIKVSAALILCQIYSNKINQISEYDDNLNNNKSNGEKQKNYLEKMKQEEEIKKSKIPVDQRDEIVKKLKQRKAKTRKKIFLRVKRIILFCWHFFLTLLIHHSSFD</sequence>
<dbReference type="CDD" id="cd00590">
    <property type="entry name" value="RRM_SF"/>
    <property type="match status" value="1"/>
</dbReference>
<accession>A0A5J4WT67</accession>
<dbReference type="Pfam" id="PF00076">
    <property type="entry name" value="RRM_1"/>
    <property type="match status" value="1"/>
</dbReference>
<protein>
    <recommendedName>
        <fullName evidence="2">RRM domain-containing protein</fullName>
    </recommendedName>
</protein>
<evidence type="ECO:0000313" key="3">
    <source>
        <dbReference type="EMBL" id="KAA6397309.1"/>
    </source>
</evidence>
<dbReference type="Proteomes" id="UP000324800">
    <property type="component" value="Unassembled WGS sequence"/>
</dbReference>
<reference evidence="3 4" key="1">
    <citation type="submission" date="2019-03" db="EMBL/GenBank/DDBJ databases">
        <title>Single cell metagenomics reveals metabolic interactions within the superorganism composed of flagellate Streblomastix strix and complex community of Bacteroidetes bacteria on its surface.</title>
        <authorList>
            <person name="Treitli S.C."/>
            <person name="Kolisko M."/>
            <person name="Husnik F."/>
            <person name="Keeling P."/>
            <person name="Hampl V."/>
        </authorList>
    </citation>
    <scope>NUCLEOTIDE SEQUENCE [LARGE SCALE GENOMIC DNA]</scope>
    <source>
        <strain evidence="3">ST1C</strain>
    </source>
</reference>
<evidence type="ECO:0000256" key="1">
    <source>
        <dbReference type="SAM" id="Phobius"/>
    </source>
</evidence>
<comment type="caution">
    <text evidence="3">The sequence shown here is derived from an EMBL/GenBank/DDBJ whole genome shotgun (WGS) entry which is preliminary data.</text>
</comment>
<gene>
    <name evidence="3" type="ORF">EZS28_007165</name>
</gene>
<keyword evidence="1" id="KW-0472">Membrane</keyword>
<feature type="domain" description="RRM" evidence="2">
    <location>
        <begin position="17"/>
        <end position="77"/>
    </location>
</feature>
<dbReference type="InterPro" id="IPR000504">
    <property type="entry name" value="RRM_dom"/>
</dbReference>
<evidence type="ECO:0000259" key="2">
    <source>
        <dbReference type="Pfam" id="PF00076"/>
    </source>
</evidence>
<organism evidence="3 4">
    <name type="scientific">Streblomastix strix</name>
    <dbReference type="NCBI Taxonomy" id="222440"/>
    <lineage>
        <taxon>Eukaryota</taxon>
        <taxon>Metamonada</taxon>
        <taxon>Preaxostyla</taxon>
        <taxon>Oxymonadida</taxon>
        <taxon>Streblomastigidae</taxon>
        <taxon>Streblomastix</taxon>
    </lineage>
</organism>
<dbReference type="AlphaFoldDB" id="A0A5J4WT67"/>
<evidence type="ECO:0000313" key="4">
    <source>
        <dbReference type="Proteomes" id="UP000324800"/>
    </source>
</evidence>
<name>A0A5J4WT67_9EUKA</name>
<dbReference type="SUPFAM" id="SSF54928">
    <property type="entry name" value="RNA-binding domain, RBD"/>
    <property type="match status" value="1"/>
</dbReference>
<dbReference type="EMBL" id="SNRW01001208">
    <property type="protein sequence ID" value="KAA6397309.1"/>
    <property type="molecule type" value="Genomic_DNA"/>
</dbReference>